<proteinExistence type="predicted"/>
<sequence length="281" mass="30356">MKTKQYIVVGSVVVLMGILLSLDIKGLIKQEDAQEGQEQTSSNGASTSSFSKEGVIAVAKQNVSASLLTDIQKVEESLKKSSGDGALALEEELAKKWDDVNQPAAAAFSYEAIAEKKPSYKSWLLAGDRFTEGYQNFPDTNAIQGLTQKAIDAYTKALEFNADGLEAQTGLGVAYVSGTNNPMQGIQMLLKVVEVDPKNLSANMNLGLFSMKSGQFGKAVERFKTVIEVSKSPEAYFYLATSYENMGMKTAAIEAYEASKKLAGDPGLSSFIDRKIKELNN</sequence>
<keyword evidence="3" id="KW-0812">Transmembrane</keyword>
<keyword evidence="1" id="KW-0677">Repeat</keyword>
<gene>
    <name evidence="4" type="ORF">ACFSAH_07205</name>
</gene>
<dbReference type="PANTHER" id="PTHR45586:SF1">
    <property type="entry name" value="LIPOPOLYSACCHARIDE ASSEMBLY PROTEIN B"/>
    <property type="match status" value="1"/>
</dbReference>
<accession>A0ABW4IA68</accession>
<dbReference type="Pfam" id="PF13174">
    <property type="entry name" value="TPR_6"/>
    <property type="match status" value="1"/>
</dbReference>
<evidence type="ECO:0000313" key="5">
    <source>
        <dbReference type="Proteomes" id="UP001597118"/>
    </source>
</evidence>
<dbReference type="PANTHER" id="PTHR45586">
    <property type="entry name" value="TPR REPEAT-CONTAINING PROTEIN PA4667"/>
    <property type="match status" value="1"/>
</dbReference>
<dbReference type="Proteomes" id="UP001597118">
    <property type="component" value="Unassembled WGS sequence"/>
</dbReference>
<reference evidence="5" key="1">
    <citation type="journal article" date="2019" name="Int. J. Syst. Evol. Microbiol.">
        <title>The Global Catalogue of Microorganisms (GCM) 10K type strain sequencing project: providing services to taxonomists for standard genome sequencing and annotation.</title>
        <authorList>
            <consortium name="The Broad Institute Genomics Platform"/>
            <consortium name="The Broad Institute Genome Sequencing Center for Infectious Disease"/>
            <person name="Wu L."/>
            <person name="Ma J."/>
        </authorList>
    </citation>
    <scope>NUCLEOTIDE SEQUENCE [LARGE SCALE GENOMIC DNA]</scope>
    <source>
        <strain evidence="5">CCUG 53762</strain>
    </source>
</reference>
<organism evidence="4 5">
    <name type="scientific">Pseudopedobacter beijingensis</name>
    <dbReference type="NCBI Taxonomy" id="1207056"/>
    <lineage>
        <taxon>Bacteria</taxon>
        <taxon>Pseudomonadati</taxon>
        <taxon>Bacteroidota</taxon>
        <taxon>Sphingobacteriia</taxon>
        <taxon>Sphingobacteriales</taxon>
        <taxon>Sphingobacteriaceae</taxon>
        <taxon>Pseudopedobacter</taxon>
    </lineage>
</organism>
<keyword evidence="5" id="KW-1185">Reference proteome</keyword>
<feature type="transmembrane region" description="Helical" evidence="3">
    <location>
        <begin position="6"/>
        <end position="24"/>
    </location>
</feature>
<comment type="caution">
    <text evidence="4">The sequence shown here is derived from an EMBL/GenBank/DDBJ whole genome shotgun (WGS) entry which is preliminary data.</text>
</comment>
<keyword evidence="3" id="KW-0472">Membrane</keyword>
<evidence type="ECO:0000256" key="1">
    <source>
        <dbReference type="ARBA" id="ARBA00022737"/>
    </source>
</evidence>
<dbReference type="SUPFAM" id="SSF48452">
    <property type="entry name" value="TPR-like"/>
    <property type="match status" value="1"/>
</dbReference>
<dbReference type="RefSeq" id="WP_379662034.1">
    <property type="nucleotide sequence ID" value="NZ_JBHUDG010000005.1"/>
</dbReference>
<keyword evidence="2" id="KW-0802">TPR repeat</keyword>
<dbReference type="EMBL" id="JBHUDG010000005">
    <property type="protein sequence ID" value="MFD1629656.1"/>
    <property type="molecule type" value="Genomic_DNA"/>
</dbReference>
<protein>
    <submittedName>
        <fullName evidence="4">Tetratricopeptide repeat protein</fullName>
    </submittedName>
</protein>
<evidence type="ECO:0000256" key="2">
    <source>
        <dbReference type="ARBA" id="ARBA00022803"/>
    </source>
</evidence>
<keyword evidence="3" id="KW-1133">Transmembrane helix</keyword>
<name>A0ABW4IA68_9SPHI</name>
<dbReference type="InterPro" id="IPR011990">
    <property type="entry name" value="TPR-like_helical_dom_sf"/>
</dbReference>
<dbReference type="InterPro" id="IPR051012">
    <property type="entry name" value="CellSynth/LPSAsmb/PSIAsmb"/>
</dbReference>
<evidence type="ECO:0000256" key="3">
    <source>
        <dbReference type="SAM" id="Phobius"/>
    </source>
</evidence>
<evidence type="ECO:0000313" key="4">
    <source>
        <dbReference type="EMBL" id="MFD1629656.1"/>
    </source>
</evidence>
<dbReference type="InterPro" id="IPR019734">
    <property type="entry name" value="TPR_rpt"/>
</dbReference>
<dbReference type="Gene3D" id="1.25.40.10">
    <property type="entry name" value="Tetratricopeptide repeat domain"/>
    <property type="match status" value="1"/>
</dbReference>
<dbReference type="SMART" id="SM00028">
    <property type="entry name" value="TPR"/>
    <property type="match status" value="3"/>
</dbReference>